<evidence type="ECO:0000313" key="2">
    <source>
        <dbReference type="Proteomes" id="UP001498398"/>
    </source>
</evidence>
<evidence type="ECO:0000313" key="1">
    <source>
        <dbReference type="EMBL" id="KAK7468414.1"/>
    </source>
</evidence>
<accession>A0ABR1JWG4</accession>
<name>A0ABR1JWG4_9AGAR</name>
<reference evidence="1 2" key="1">
    <citation type="submission" date="2024-01" db="EMBL/GenBank/DDBJ databases">
        <title>A draft genome for the cacao thread blight pathogen Marasmiellus scandens.</title>
        <authorList>
            <person name="Baruah I.K."/>
            <person name="Leung J."/>
            <person name="Bukari Y."/>
            <person name="Amoako-Attah I."/>
            <person name="Meinhardt L.W."/>
            <person name="Bailey B.A."/>
            <person name="Cohen S.P."/>
        </authorList>
    </citation>
    <scope>NUCLEOTIDE SEQUENCE [LARGE SCALE GENOMIC DNA]</scope>
    <source>
        <strain evidence="1 2">GH-19</strain>
    </source>
</reference>
<gene>
    <name evidence="1" type="ORF">VKT23_002928</name>
</gene>
<organism evidence="1 2">
    <name type="scientific">Marasmiellus scandens</name>
    <dbReference type="NCBI Taxonomy" id="2682957"/>
    <lineage>
        <taxon>Eukaryota</taxon>
        <taxon>Fungi</taxon>
        <taxon>Dikarya</taxon>
        <taxon>Basidiomycota</taxon>
        <taxon>Agaricomycotina</taxon>
        <taxon>Agaricomycetes</taxon>
        <taxon>Agaricomycetidae</taxon>
        <taxon>Agaricales</taxon>
        <taxon>Marasmiineae</taxon>
        <taxon>Omphalotaceae</taxon>
        <taxon>Marasmiellus</taxon>
    </lineage>
</organism>
<comment type="caution">
    <text evidence="1">The sequence shown here is derived from an EMBL/GenBank/DDBJ whole genome shotgun (WGS) entry which is preliminary data.</text>
</comment>
<proteinExistence type="predicted"/>
<keyword evidence="2" id="KW-1185">Reference proteome</keyword>
<sequence>MIFYLRLRYLPNPMYYLNVAFGIFLNTFYMTTSSSFSEDNLPVFEPPDWSLKEVRAAIPSHLFVKSTTIGLCYFGRDLVMAGAFYHFASWIDFITLDINPAAVELIRWILWVV</sequence>
<protein>
    <submittedName>
        <fullName evidence="1">Uncharacterized protein</fullName>
    </submittedName>
</protein>
<dbReference type="EMBL" id="JBANRG010000003">
    <property type="protein sequence ID" value="KAK7468414.1"/>
    <property type="molecule type" value="Genomic_DNA"/>
</dbReference>
<dbReference type="Proteomes" id="UP001498398">
    <property type="component" value="Unassembled WGS sequence"/>
</dbReference>